<keyword evidence="2" id="KW-1185">Reference proteome</keyword>
<evidence type="ECO:0000313" key="2">
    <source>
        <dbReference type="Proteomes" id="UP000006329"/>
    </source>
</evidence>
<gene>
    <name evidence="1" type="ORF">LEP1GSC179_0311</name>
</gene>
<dbReference type="EMBL" id="AHON02000087">
    <property type="protein sequence ID" value="EKO32001.1"/>
    <property type="molecule type" value="Genomic_DNA"/>
</dbReference>
<protein>
    <submittedName>
        <fullName evidence="1">Uncharacterized protein</fullName>
    </submittedName>
</protein>
<proteinExistence type="predicted"/>
<dbReference type="AlphaFoldDB" id="A0A0E2B9F7"/>
<sequence>MVAGCAVILIYIRNFSRHRLSILLGSLKNRFQDQFSNHLLDGKSFSRVLHDLKSYKGRFGSKRNQFSEGRNR</sequence>
<reference evidence="1" key="1">
    <citation type="submission" date="2012-10" db="EMBL/GenBank/DDBJ databases">
        <authorList>
            <person name="Harkins D.M."/>
            <person name="Durkin A.S."/>
            <person name="Brinkac L.M."/>
            <person name="Haft D.H."/>
            <person name="Selengut J.D."/>
            <person name="Sanka R."/>
            <person name="DePew J."/>
            <person name="Purushe J."/>
            <person name="Matthias M.A."/>
            <person name="Vinetz J.M."/>
            <person name="Sutton G.G."/>
            <person name="Nierman W.C."/>
            <person name="Fouts D.E."/>
        </authorList>
    </citation>
    <scope>NUCLEOTIDE SEQUENCE [LARGE SCALE GENOMIC DNA]</scope>
    <source>
        <strain evidence="1">MOR084</strain>
    </source>
</reference>
<dbReference type="Proteomes" id="UP000006329">
    <property type="component" value="Unassembled WGS sequence"/>
</dbReference>
<accession>A0A0E2B9F7</accession>
<name>A0A0E2B9F7_9LEPT</name>
<evidence type="ECO:0000313" key="1">
    <source>
        <dbReference type="EMBL" id="EKO32001.1"/>
    </source>
</evidence>
<organism evidence="1 2">
    <name type="scientific">Leptospira santarosai str. MOR084</name>
    <dbReference type="NCBI Taxonomy" id="1049984"/>
    <lineage>
        <taxon>Bacteria</taxon>
        <taxon>Pseudomonadati</taxon>
        <taxon>Spirochaetota</taxon>
        <taxon>Spirochaetia</taxon>
        <taxon>Leptospirales</taxon>
        <taxon>Leptospiraceae</taxon>
        <taxon>Leptospira</taxon>
    </lineage>
</organism>
<comment type="caution">
    <text evidence="1">The sequence shown here is derived from an EMBL/GenBank/DDBJ whole genome shotgun (WGS) entry which is preliminary data.</text>
</comment>